<sequence>MKRLGESSVTQVIIRDGSAYFLIMLIVAILNTIGNLINLLTESPANSFFNLIVPFFEVLPNMLISRLVLNLHTFSASEETSRSRQSAERQQYSGLHFATNSFLGNIGAPLDGGTIEEEEE</sequence>
<name>A0A0D0BSZ2_9AGAR</name>
<protein>
    <submittedName>
        <fullName evidence="3">Uncharacterized protein</fullName>
    </submittedName>
</protein>
<dbReference type="OrthoDB" id="3060195at2759"/>
<dbReference type="AlphaFoldDB" id="A0A0D0BSZ2"/>
<evidence type="ECO:0000256" key="1">
    <source>
        <dbReference type="SAM" id="MobiDB-lite"/>
    </source>
</evidence>
<dbReference type="EMBL" id="KN834838">
    <property type="protein sequence ID" value="KIK52734.1"/>
    <property type="molecule type" value="Genomic_DNA"/>
</dbReference>
<evidence type="ECO:0000313" key="3">
    <source>
        <dbReference type="EMBL" id="KIK52734.1"/>
    </source>
</evidence>
<proteinExistence type="predicted"/>
<evidence type="ECO:0000313" key="4">
    <source>
        <dbReference type="Proteomes" id="UP000053593"/>
    </source>
</evidence>
<feature type="region of interest" description="Disordered" evidence="1">
    <location>
        <begin position="101"/>
        <end position="120"/>
    </location>
</feature>
<organism evidence="3 4">
    <name type="scientific">Collybiopsis luxurians FD-317 M1</name>
    <dbReference type="NCBI Taxonomy" id="944289"/>
    <lineage>
        <taxon>Eukaryota</taxon>
        <taxon>Fungi</taxon>
        <taxon>Dikarya</taxon>
        <taxon>Basidiomycota</taxon>
        <taxon>Agaricomycotina</taxon>
        <taxon>Agaricomycetes</taxon>
        <taxon>Agaricomycetidae</taxon>
        <taxon>Agaricales</taxon>
        <taxon>Marasmiineae</taxon>
        <taxon>Omphalotaceae</taxon>
        <taxon>Collybiopsis</taxon>
        <taxon>Collybiopsis luxurians</taxon>
    </lineage>
</organism>
<reference evidence="3 4" key="1">
    <citation type="submission" date="2014-04" db="EMBL/GenBank/DDBJ databases">
        <title>Evolutionary Origins and Diversification of the Mycorrhizal Mutualists.</title>
        <authorList>
            <consortium name="DOE Joint Genome Institute"/>
            <consortium name="Mycorrhizal Genomics Consortium"/>
            <person name="Kohler A."/>
            <person name="Kuo A."/>
            <person name="Nagy L.G."/>
            <person name="Floudas D."/>
            <person name="Copeland A."/>
            <person name="Barry K.W."/>
            <person name="Cichocki N."/>
            <person name="Veneault-Fourrey C."/>
            <person name="LaButti K."/>
            <person name="Lindquist E.A."/>
            <person name="Lipzen A."/>
            <person name="Lundell T."/>
            <person name="Morin E."/>
            <person name="Murat C."/>
            <person name="Riley R."/>
            <person name="Ohm R."/>
            <person name="Sun H."/>
            <person name="Tunlid A."/>
            <person name="Henrissat B."/>
            <person name="Grigoriev I.V."/>
            <person name="Hibbett D.S."/>
            <person name="Martin F."/>
        </authorList>
    </citation>
    <scope>NUCLEOTIDE SEQUENCE [LARGE SCALE GENOMIC DNA]</scope>
    <source>
        <strain evidence="3 4">FD-317 M1</strain>
    </source>
</reference>
<feature type="transmembrane region" description="Helical" evidence="2">
    <location>
        <begin position="20"/>
        <end position="41"/>
    </location>
</feature>
<dbReference type="HOGENOM" id="CLU_123995_1_0_1"/>
<keyword evidence="2" id="KW-0812">Transmembrane</keyword>
<keyword evidence="4" id="KW-1185">Reference proteome</keyword>
<gene>
    <name evidence="3" type="ORF">GYMLUDRAFT_962934</name>
</gene>
<evidence type="ECO:0000256" key="2">
    <source>
        <dbReference type="SAM" id="Phobius"/>
    </source>
</evidence>
<accession>A0A0D0BSZ2</accession>
<keyword evidence="2" id="KW-0472">Membrane</keyword>
<dbReference type="Proteomes" id="UP000053593">
    <property type="component" value="Unassembled WGS sequence"/>
</dbReference>
<keyword evidence="2" id="KW-1133">Transmembrane helix</keyword>